<evidence type="ECO:0000313" key="2">
    <source>
        <dbReference type="EMBL" id="MST87729.1"/>
    </source>
</evidence>
<dbReference type="OrthoDB" id="2989636at2"/>
<dbReference type="EMBL" id="VUMX01000030">
    <property type="protein sequence ID" value="MST87729.1"/>
    <property type="molecule type" value="Genomic_DNA"/>
</dbReference>
<proteinExistence type="predicted"/>
<evidence type="ECO:0000256" key="1">
    <source>
        <dbReference type="SAM" id="Coils"/>
    </source>
</evidence>
<gene>
    <name evidence="2" type="ORF">FYJ62_08915</name>
</gene>
<protein>
    <submittedName>
        <fullName evidence="2">YtxH domain-containing protein</fullName>
    </submittedName>
</protein>
<name>A0A6A8MFZ6_9LACO</name>
<organism evidence="2 3">
    <name type="scientific">Lactobacillus porci</name>
    <dbReference type="NCBI Taxonomy" id="2012477"/>
    <lineage>
        <taxon>Bacteria</taxon>
        <taxon>Bacillati</taxon>
        <taxon>Bacillota</taxon>
        <taxon>Bacilli</taxon>
        <taxon>Lactobacillales</taxon>
        <taxon>Lactobacillaceae</taxon>
        <taxon>Lactobacillus</taxon>
    </lineage>
</organism>
<keyword evidence="1" id="KW-0175">Coiled coil</keyword>
<dbReference type="AlphaFoldDB" id="A0A6A8MFZ6"/>
<evidence type="ECO:0000313" key="3">
    <source>
        <dbReference type="Proteomes" id="UP000438120"/>
    </source>
</evidence>
<sequence>MADFKHFGLGFLLGAAAGAVIAFLPDESGNSTRDYLKKDAKDIKEAHEELQRGAGKAADASRRLAEELPNATQMLDDLTTDVDRFKLEANDEIARLQEKIDRLSEDLNQDLNQSEN</sequence>
<keyword evidence="3" id="KW-1185">Reference proteome</keyword>
<comment type="caution">
    <text evidence="2">The sequence shown here is derived from an EMBL/GenBank/DDBJ whole genome shotgun (WGS) entry which is preliminary data.</text>
</comment>
<accession>A0A6A8MFZ6</accession>
<dbReference type="RefSeq" id="WP_154549340.1">
    <property type="nucleotide sequence ID" value="NZ_JBKZBY010000004.1"/>
</dbReference>
<reference evidence="2 3" key="1">
    <citation type="submission" date="2019-08" db="EMBL/GenBank/DDBJ databases">
        <title>In-depth cultivation of the pig gut microbiome towards novel bacterial diversity and tailored functional studies.</title>
        <authorList>
            <person name="Wylensek D."/>
            <person name="Hitch T.C.A."/>
            <person name="Clavel T."/>
        </authorList>
    </citation>
    <scope>NUCLEOTIDE SEQUENCE [LARGE SCALE GENOMIC DNA]</scope>
    <source>
        <strain evidence="2 3">Bifido-178-WT-2B</strain>
    </source>
</reference>
<dbReference type="Proteomes" id="UP000438120">
    <property type="component" value="Unassembled WGS sequence"/>
</dbReference>
<feature type="coiled-coil region" evidence="1">
    <location>
        <begin position="86"/>
        <end position="113"/>
    </location>
</feature>